<dbReference type="AlphaFoldDB" id="A0A922T5Z2"/>
<evidence type="ECO:0000313" key="2">
    <source>
        <dbReference type="Proteomes" id="UP000028704"/>
    </source>
</evidence>
<gene>
    <name evidence="1" type="ORF">CECT5772_06323</name>
</gene>
<dbReference type="EMBL" id="AWEX01000059">
    <property type="protein sequence ID" value="KED04257.1"/>
    <property type="molecule type" value="Genomic_DNA"/>
</dbReference>
<proteinExistence type="predicted"/>
<dbReference type="Proteomes" id="UP000028704">
    <property type="component" value="Unassembled WGS sequence"/>
</dbReference>
<protein>
    <submittedName>
        <fullName evidence="1">Uncharacterized protein</fullName>
    </submittedName>
</protein>
<sequence>MRKPRPLKKLLKRDDYRVARSSHLFLKYKNIEILNRKGYDTNETLKVKGVK</sequence>
<reference evidence="1 2" key="1">
    <citation type="journal article" date="2014" name="Int. J. Syst. Evol. Microbiol.">
        <title>Phylogenomics and the dynamic genome evolution of the genus Streptococcus.</title>
        <authorList>
            <consortium name="The Broad Institute Genome Sequencing Platform"/>
            <person name="Richards V.P."/>
            <person name="Palmer S.R."/>
            <person name="Pavinski Bitar P.D."/>
            <person name="Qin X."/>
            <person name="Weinstock G.M."/>
            <person name="Highlander S.K."/>
            <person name="Town C.D."/>
            <person name="Burne R.A."/>
            <person name="Stanhope M.J."/>
        </authorList>
    </citation>
    <scope>NUCLEOTIDE SEQUENCE [LARGE SCALE GENOMIC DNA]</scope>
    <source>
        <strain evidence="1 2">CECT 5772</strain>
    </source>
</reference>
<comment type="caution">
    <text evidence="1">The sequence shown here is derived from an EMBL/GenBank/DDBJ whole genome shotgun (WGS) entry which is preliminary data.</text>
</comment>
<organism evidence="1 2">
    <name type="scientific">Streptococcus equi subsp. ruminatorum CECT 5772</name>
    <dbReference type="NCBI Taxonomy" id="1051981"/>
    <lineage>
        <taxon>Bacteria</taxon>
        <taxon>Bacillati</taxon>
        <taxon>Bacillota</taxon>
        <taxon>Bacilli</taxon>
        <taxon>Lactobacillales</taxon>
        <taxon>Streptococcaceae</taxon>
        <taxon>Streptococcus</taxon>
    </lineage>
</organism>
<evidence type="ECO:0000313" key="1">
    <source>
        <dbReference type="EMBL" id="KED04257.1"/>
    </source>
</evidence>
<accession>A0A922T5Z2</accession>
<name>A0A922T5Z2_9STRE</name>